<keyword evidence="1" id="KW-0812">Transmembrane</keyword>
<feature type="transmembrane region" description="Helical" evidence="1">
    <location>
        <begin position="34"/>
        <end position="56"/>
    </location>
</feature>
<comment type="caution">
    <text evidence="2">The sequence shown here is derived from an EMBL/GenBank/DDBJ whole genome shotgun (WGS) entry which is preliminary data.</text>
</comment>
<gene>
    <name evidence="2" type="ORF">RhiirA4_460852</name>
</gene>
<protein>
    <submittedName>
        <fullName evidence="2">Uncharacterized protein</fullName>
    </submittedName>
</protein>
<feature type="transmembrane region" description="Helical" evidence="1">
    <location>
        <begin position="97"/>
        <end position="121"/>
    </location>
</feature>
<dbReference type="EMBL" id="LLXI01000430">
    <property type="protein sequence ID" value="PKY46074.1"/>
    <property type="molecule type" value="Genomic_DNA"/>
</dbReference>
<keyword evidence="3" id="KW-1185">Reference proteome</keyword>
<feature type="transmembrane region" description="Helical" evidence="1">
    <location>
        <begin position="68"/>
        <end position="91"/>
    </location>
</feature>
<reference evidence="2 3" key="1">
    <citation type="submission" date="2015-10" db="EMBL/GenBank/DDBJ databases">
        <title>Genome analyses suggest a sexual origin of heterokaryosis in a supposedly ancient asexual fungus.</title>
        <authorList>
            <person name="Ropars J."/>
            <person name="Sedzielewska K."/>
            <person name="Noel J."/>
            <person name="Charron P."/>
            <person name="Farinelli L."/>
            <person name="Marton T."/>
            <person name="Kruger M."/>
            <person name="Pelin A."/>
            <person name="Brachmann A."/>
            <person name="Corradi N."/>
        </authorList>
    </citation>
    <scope>NUCLEOTIDE SEQUENCE [LARGE SCALE GENOMIC DNA]</scope>
    <source>
        <strain evidence="2 3">A4</strain>
    </source>
</reference>
<organism evidence="2 3">
    <name type="scientific">Rhizophagus irregularis</name>
    <dbReference type="NCBI Taxonomy" id="588596"/>
    <lineage>
        <taxon>Eukaryota</taxon>
        <taxon>Fungi</taxon>
        <taxon>Fungi incertae sedis</taxon>
        <taxon>Mucoromycota</taxon>
        <taxon>Glomeromycotina</taxon>
        <taxon>Glomeromycetes</taxon>
        <taxon>Glomerales</taxon>
        <taxon>Glomeraceae</taxon>
        <taxon>Rhizophagus</taxon>
    </lineage>
</organism>
<evidence type="ECO:0000313" key="3">
    <source>
        <dbReference type="Proteomes" id="UP000234323"/>
    </source>
</evidence>
<keyword evidence="1" id="KW-1133">Transmembrane helix</keyword>
<dbReference type="AlphaFoldDB" id="A0A2I1GHH6"/>
<dbReference type="Proteomes" id="UP000234323">
    <property type="component" value="Unassembled WGS sequence"/>
</dbReference>
<sequence>MVLNSVFQGPVSAFEFGFRFLGLDILVWPSVLGFWIYGIRLSVLGFGYMGFSFWLLDVEYIICFGFRFLGVSAFGSWALNIRVLTFGSWALDMWVSTFGWALDIWIFLWTSIEWVSLSWWMMGSRRWMWTMVDDG</sequence>
<accession>A0A2I1GHH6</accession>
<proteinExistence type="predicted"/>
<evidence type="ECO:0000256" key="1">
    <source>
        <dbReference type="SAM" id="Phobius"/>
    </source>
</evidence>
<keyword evidence="1" id="KW-0472">Membrane</keyword>
<name>A0A2I1GHH6_9GLOM</name>
<evidence type="ECO:0000313" key="2">
    <source>
        <dbReference type="EMBL" id="PKY46074.1"/>
    </source>
</evidence>